<dbReference type="GeneTree" id="ENSGT00930000151367"/>
<evidence type="ECO:0000256" key="3">
    <source>
        <dbReference type="SAM" id="Coils"/>
    </source>
</evidence>
<dbReference type="AlphaFoldDB" id="A0A8C4RBD2"/>
<dbReference type="GO" id="GO:0005737">
    <property type="term" value="C:cytoplasm"/>
    <property type="evidence" value="ECO:0007669"/>
    <property type="project" value="TreeGrafter"/>
</dbReference>
<name>A0A8C4RBD2_EPTBU</name>
<evidence type="ECO:0000256" key="1">
    <source>
        <dbReference type="ARBA" id="ARBA00022754"/>
    </source>
</evidence>
<dbReference type="Pfam" id="PF00038">
    <property type="entry name" value="Filament"/>
    <property type="match status" value="1"/>
</dbReference>
<keyword evidence="6" id="KW-1185">Reference proteome</keyword>
<feature type="coiled-coil region" evidence="3">
    <location>
        <begin position="142"/>
        <end position="176"/>
    </location>
</feature>
<keyword evidence="1" id="KW-0403">Intermediate filament</keyword>
<dbReference type="SMART" id="SM01391">
    <property type="entry name" value="Filament"/>
    <property type="match status" value="1"/>
</dbReference>
<sequence>MSGLASIHGSRHATSSMSSMLGASYHGTSSIGLATGGSYGTGVGLGSIGARSCMGSSKVQGGLGLAAMQGAGQGLQGIGRGLSSCGFGLSIPSAVDFSGGAAFNVGRAITCGGMAGFTGSIAAATSKGIPPILTRVNEKTILNTLNNRLVNYVEKVRQLAQENSILEAQLQSLAGSNPINPDTNVDIETVETQVSEQLNTISTSTLERVRLEIDVDHLRATAEELRSKYEFEVGVRIQLETDIGNMKRDLEAANEFRSELETKYNILAEELMFQKKTQHEELEQLKVQYGKFANTQTSVIELISENSVSLRDSLDKMREEYEKSVTSNMEEAEAFCQTQIDEIQGNATKSVEHLTVMEKEIQVFQKDIQELSFEYSKLMHMHQTLSSNLCDLQSRESVGLMQFQTTYNTLEQEIEQSHIDLQKQLAAYQELLDIKIALDTRNKHLQKTAGGRGCSTGGCICTSCSWNNHHFHHYFCRWYW</sequence>
<reference evidence="5" key="2">
    <citation type="submission" date="2025-09" db="UniProtKB">
        <authorList>
            <consortium name="Ensembl"/>
        </authorList>
    </citation>
    <scope>IDENTIFICATION</scope>
</reference>
<dbReference type="Gene3D" id="1.20.5.500">
    <property type="entry name" value="Single helix bin"/>
    <property type="match status" value="1"/>
</dbReference>
<feature type="domain" description="IF rod" evidence="4">
    <location>
        <begin position="138"/>
        <end position="480"/>
    </location>
</feature>
<feature type="coiled-coil region" evidence="3">
    <location>
        <begin position="208"/>
        <end position="288"/>
    </location>
</feature>
<dbReference type="GO" id="GO:0005882">
    <property type="term" value="C:intermediate filament"/>
    <property type="evidence" value="ECO:0007669"/>
    <property type="project" value="UniProtKB-KW"/>
</dbReference>
<dbReference type="PRINTS" id="PR01248">
    <property type="entry name" value="TYPE1KERATIN"/>
</dbReference>
<dbReference type="PROSITE" id="PS51842">
    <property type="entry name" value="IF_ROD_2"/>
    <property type="match status" value="1"/>
</dbReference>
<accession>A0A8C4RBD2</accession>
<keyword evidence="2 3" id="KW-0175">Coiled coil</keyword>
<dbReference type="GO" id="GO:0005200">
    <property type="term" value="F:structural constituent of cytoskeleton"/>
    <property type="evidence" value="ECO:0007669"/>
    <property type="project" value="TreeGrafter"/>
</dbReference>
<dbReference type="Proteomes" id="UP000694388">
    <property type="component" value="Unplaced"/>
</dbReference>
<dbReference type="InterPro" id="IPR002957">
    <property type="entry name" value="Keratin_I"/>
</dbReference>
<evidence type="ECO:0000256" key="2">
    <source>
        <dbReference type="ARBA" id="ARBA00023054"/>
    </source>
</evidence>
<organism evidence="5 6">
    <name type="scientific">Eptatretus burgeri</name>
    <name type="common">Inshore hagfish</name>
    <dbReference type="NCBI Taxonomy" id="7764"/>
    <lineage>
        <taxon>Eukaryota</taxon>
        <taxon>Metazoa</taxon>
        <taxon>Chordata</taxon>
        <taxon>Craniata</taxon>
        <taxon>Vertebrata</taxon>
        <taxon>Cyclostomata</taxon>
        <taxon>Myxini</taxon>
        <taxon>Myxiniformes</taxon>
        <taxon>Myxinidae</taxon>
        <taxon>Eptatretinae</taxon>
        <taxon>Eptatretus</taxon>
    </lineage>
</organism>
<evidence type="ECO:0000313" key="5">
    <source>
        <dbReference type="Ensembl" id="ENSEBUP00000027631.1"/>
    </source>
</evidence>
<dbReference type="InterPro" id="IPR050405">
    <property type="entry name" value="Intermediate_filament"/>
</dbReference>
<evidence type="ECO:0000259" key="4">
    <source>
        <dbReference type="PROSITE" id="PS51842"/>
    </source>
</evidence>
<dbReference type="PANTHER" id="PTHR45652">
    <property type="entry name" value="GLIAL FIBRILLARY ACIDIC PROTEIN"/>
    <property type="match status" value="1"/>
</dbReference>
<dbReference type="Gene3D" id="1.20.5.170">
    <property type="match status" value="1"/>
</dbReference>
<dbReference type="InterPro" id="IPR039008">
    <property type="entry name" value="IF_rod_dom"/>
</dbReference>
<reference evidence="5" key="1">
    <citation type="submission" date="2025-08" db="UniProtKB">
        <authorList>
            <consortium name="Ensembl"/>
        </authorList>
    </citation>
    <scope>IDENTIFICATION</scope>
</reference>
<dbReference type="GO" id="GO:0005886">
    <property type="term" value="C:plasma membrane"/>
    <property type="evidence" value="ECO:0007669"/>
    <property type="project" value="TreeGrafter"/>
</dbReference>
<dbReference type="GO" id="GO:0030424">
    <property type="term" value="C:axon"/>
    <property type="evidence" value="ECO:0007669"/>
    <property type="project" value="TreeGrafter"/>
</dbReference>
<dbReference type="SUPFAM" id="SSF64593">
    <property type="entry name" value="Intermediate filament protein, coiled coil region"/>
    <property type="match status" value="2"/>
</dbReference>
<dbReference type="PANTHER" id="PTHR45652:SF5">
    <property type="entry name" value="VIMENTIN"/>
    <property type="match status" value="1"/>
</dbReference>
<proteinExistence type="predicted"/>
<evidence type="ECO:0000313" key="6">
    <source>
        <dbReference type="Proteomes" id="UP000694388"/>
    </source>
</evidence>
<protein>
    <submittedName>
        <fullName evidence="5">Zgc:136930</fullName>
    </submittedName>
</protein>
<dbReference type="GO" id="GO:0045109">
    <property type="term" value="P:intermediate filament organization"/>
    <property type="evidence" value="ECO:0007669"/>
    <property type="project" value="TreeGrafter"/>
</dbReference>
<dbReference type="Ensembl" id="ENSEBUT00000028207.1">
    <property type="protein sequence ID" value="ENSEBUP00000027631.1"/>
    <property type="gene ID" value="ENSEBUG00000016917.1"/>
</dbReference>
<dbReference type="Gene3D" id="1.20.5.1160">
    <property type="entry name" value="Vasodilator-stimulated phosphoprotein"/>
    <property type="match status" value="1"/>
</dbReference>